<protein>
    <submittedName>
        <fullName evidence="2">Uncharacterized protein</fullName>
    </submittedName>
</protein>
<dbReference type="AlphaFoldDB" id="A0A955HX97"/>
<accession>A0A955HX97</accession>
<reference evidence="2" key="1">
    <citation type="submission" date="2020-04" db="EMBL/GenBank/DDBJ databases">
        <authorList>
            <person name="Zhang T."/>
        </authorList>
    </citation>
    <scope>NUCLEOTIDE SEQUENCE</scope>
    <source>
        <strain evidence="2">HKST-UBA16</strain>
    </source>
</reference>
<dbReference type="Proteomes" id="UP000748332">
    <property type="component" value="Unassembled WGS sequence"/>
</dbReference>
<evidence type="ECO:0000256" key="1">
    <source>
        <dbReference type="SAM" id="Phobius"/>
    </source>
</evidence>
<name>A0A955HX97_9BACT</name>
<comment type="caution">
    <text evidence="2">The sequence shown here is derived from an EMBL/GenBank/DDBJ whole genome shotgun (WGS) entry which is preliminary data.</text>
</comment>
<reference evidence="2" key="2">
    <citation type="journal article" date="2021" name="Microbiome">
        <title>Successional dynamics and alternative stable states in a saline activated sludge microbial community over 9 years.</title>
        <authorList>
            <person name="Wang Y."/>
            <person name="Ye J."/>
            <person name="Ju F."/>
            <person name="Liu L."/>
            <person name="Boyd J.A."/>
            <person name="Deng Y."/>
            <person name="Parks D.H."/>
            <person name="Jiang X."/>
            <person name="Yin X."/>
            <person name="Woodcroft B.J."/>
            <person name="Tyson G.W."/>
            <person name="Hugenholtz P."/>
            <person name="Polz M.F."/>
            <person name="Zhang T."/>
        </authorList>
    </citation>
    <scope>NUCLEOTIDE SEQUENCE</scope>
    <source>
        <strain evidence="2">HKST-UBA16</strain>
    </source>
</reference>
<evidence type="ECO:0000313" key="2">
    <source>
        <dbReference type="EMBL" id="MCA9374745.1"/>
    </source>
</evidence>
<dbReference type="NCBIfam" id="NF041738">
    <property type="entry name" value="GG_III-CTERM"/>
    <property type="match status" value="1"/>
</dbReference>
<organism evidence="2 3">
    <name type="scientific">Candidatus Dojkabacteria bacterium</name>
    <dbReference type="NCBI Taxonomy" id="2099670"/>
    <lineage>
        <taxon>Bacteria</taxon>
        <taxon>Candidatus Dojkabacteria</taxon>
    </lineage>
</organism>
<gene>
    <name evidence="2" type="ORF">KC622_00270</name>
</gene>
<keyword evidence="1" id="KW-0812">Transmembrane</keyword>
<sequence length="434" mass="48887">MTLTEAAFWTRRLSVVGSGALVLIIILIVIILNISKKDPLPNYLQPNFTCTLTKDEMQAQKLQIPSLQLASGSNQVYEIDTPTGKLEKLPLIANVYKFNNPGALLNAQEEARKVSEKLSLEPEAIERRGTIEYHWNEDIYGRTLTVDANTLNFHFQTNFRNANALPETKKLPTENEAKTIATGFLRANGWLLEDYSKEEPLVTPINIEANGSYTMATSRAQADLLRVDYFRSRPFLSVRGDIEKADEIKKALEEEYLDYNNTVDSIVTDSGRVDVYNFNAEVLNLDTQKSNLSVYVGSEDSRKKINSEIASIYEIDYTPWIIADEPCGTYPLVSATELTTIIEKGNGSLVYLNEKNGDTVVSYQPRQVSQFSVKQVRLAYLDTLLEQRFLQPIYVVSGEATFSNGTTGTFYYYIPAIDYNNIQDPVVQETQTTP</sequence>
<feature type="transmembrane region" description="Helical" evidence="1">
    <location>
        <begin position="12"/>
        <end position="34"/>
    </location>
</feature>
<keyword evidence="1" id="KW-1133">Transmembrane helix</keyword>
<proteinExistence type="predicted"/>
<evidence type="ECO:0000313" key="3">
    <source>
        <dbReference type="Proteomes" id="UP000748332"/>
    </source>
</evidence>
<keyword evidence="1" id="KW-0472">Membrane</keyword>
<dbReference type="EMBL" id="JAGQLM010000013">
    <property type="protein sequence ID" value="MCA9374745.1"/>
    <property type="molecule type" value="Genomic_DNA"/>
</dbReference>